<feature type="signal peptide" evidence="3">
    <location>
        <begin position="1"/>
        <end position="27"/>
    </location>
</feature>
<evidence type="ECO:0000256" key="1">
    <source>
        <dbReference type="ARBA" id="ARBA00010062"/>
    </source>
</evidence>
<feature type="chain" id="PRO_5036884312" evidence="3">
    <location>
        <begin position="28"/>
        <end position="405"/>
    </location>
</feature>
<evidence type="ECO:0000313" key="5">
    <source>
        <dbReference type="EMBL" id="GGM54483.1"/>
    </source>
</evidence>
<protein>
    <submittedName>
        <fullName evidence="5">Branched-chain amino acid ABC transporter substrate-binding protein</fullName>
    </submittedName>
</protein>
<reference evidence="5" key="1">
    <citation type="journal article" date="2014" name="Int. J. Syst. Evol. Microbiol.">
        <title>Complete genome sequence of Corynebacterium casei LMG S-19264T (=DSM 44701T), isolated from a smear-ripened cheese.</title>
        <authorList>
            <consortium name="US DOE Joint Genome Institute (JGI-PGF)"/>
            <person name="Walter F."/>
            <person name="Albersmeier A."/>
            <person name="Kalinowski J."/>
            <person name="Ruckert C."/>
        </authorList>
    </citation>
    <scope>NUCLEOTIDE SEQUENCE</scope>
    <source>
        <strain evidence="5">JCM 19831</strain>
    </source>
</reference>
<comment type="similarity">
    <text evidence="1">Belongs to the leucine-binding protein family.</text>
</comment>
<dbReference type="InterPro" id="IPR051010">
    <property type="entry name" value="BCAA_transport"/>
</dbReference>
<comment type="caution">
    <text evidence="5">The sequence shown here is derived from an EMBL/GenBank/DDBJ whole genome shotgun (WGS) entry which is preliminary data.</text>
</comment>
<evidence type="ECO:0000259" key="4">
    <source>
        <dbReference type="Pfam" id="PF13458"/>
    </source>
</evidence>
<name>A0A917U4T0_9ACTN</name>
<keyword evidence="2 3" id="KW-0732">Signal</keyword>
<dbReference type="EMBL" id="BMPI01000036">
    <property type="protein sequence ID" value="GGM54483.1"/>
    <property type="molecule type" value="Genomic_DNA"/>
</dbReference>
<feature type="domain" description="Leucine-binding protein" evidence="4">
    <location>
        <begin position="41"/>
        <end position="364"/>
    </location>
</feature>
<dbReference type="PANTHER" id="PTHR30483">
    <property type="entry name" value="LEUCINE-SPECIFIC-BINDING PROTEIN"/>
    <property type="match status" value="1"/>
</dbReference>
<evidence type="ECO:0000256" key="3">
    <source>
        <dbReference type="SAM" id="SignalP"/>
    </source>
</evidence>
<reference evidence="5" key="2">
    <citation type="submission" date="2020-09" db="EMBL/GenBank/DDBJ databases">
        <authorList>
            <person name="Sun Q."/>
            <person name="Ohkuma M."/>
        </authorList>
    </citation>
    <scope>NUCLEOTIDE SEQUENCE</scope>
    <source>
        <strain evidence="5">JCM 19831</strain>
    </source>
</reference>
<gene>
    <name evidence="5" type="ORF">GCM10007977_065130</name>
</gene>
<evidence type="ECO:0000313" key="6">
    <source>
        <dbReference type="Proteomes" id="UP000642070"/>
    </source>
</evidence>
<dbReference type="Proteomes" id="UP000642070">
    <property type="component" value="Unassembled WGS sequence"/>
</dbReference>
<dbReference type="PANTHER" id="PTHR30483:SF6">
    <property type="entry name" value="PERIPLASMIC BINDING PROTEIN OF ABC TRANSPORTER FOR NATURAL AMINO ACIDS"/>
    <property type="match status" value="1"/>
</dbReference>
<dbReference type="InterPro" id="IPR028081">
    <property type="entry name" value="Leu-bd"/>
</dbReference>
<accession>A0A917U4T0</accession>
<proteinExistence type="inferred from homology"/>
<dbReference type="InterPro" id="IPR028082">
    <property type="entry name" value="Peripla_BP_I"/>
</dbReference>
<dbReference type="AlphaFoldDB" id="A0A917U4T0"/>
<dbReference type="SUPFAM" id="SSF53822">
    <property type="entry name" value="Periplasmic binding protein-like I"/>
    <property type="match status" value="1"/>
</dbReference>
<evidence type="ECO:0000256" key="2">
    <source>
        <dbReference type="ARBA" id="ARBA00022729"/>
    </source>
</evidence>
<dbReference type="RefSeq" id="WP_190253819.1">
    <property type="nucleotide sequence ID" value="NZ_BMPI01000036.1"/>
</dbReference>
<sequence>MGVLSTSRIVGCLALAALAISACGNKADDQKPTNGTATGAPIIIGLDEDSTGSGASYSTIAGKTIRLAVQDINDKGGVMGRPLKLVVENDESDPTKVPAVLQKLAGQGAKVLLLQSGSAAILQAKATLTQLGLPAIAPTGVTATLVAPPDHELIYMLANTTTDWAEVYCGAFKAANITKLGVLTDDTTTIAALDKALFAAMNCVEIVATEKGAGNASDLSAQVARLKNAKPDAVLVTSVGGAFEVLAQNTLGAQMAGTKRFSLASIGNQPSSWKLAAPGALEGLIFMGSINTENPRTQELVKLLQAKNGKDYDITAYDAQAWDAVHLLKQAIEKAGGPDDPKKLNEAIQSIKSYPATFGQANFTLSFSADKHLGADGPCGLSLVEFGKDNKPKGPWATFQPPCKK</sequence>
<dbReference type="Pfam" id="PF13458">
    <property type="entry name" value="Peripla_BP_6"/>
    <property type="match status" value="1"/>
</dbReference>
<dbReference type="Gene3D" id="3.40.50.2300">
    <property type="match status" value="2"/>
</dbReference>
<organism evidence="5 6">
    <name type="scientific">Dactylosporangium sucinum</name>
    <dbReference type="NCBI Taxonomy" id="1424081"/>
    <lineage>
        <taxon>Bacteria</taxon>
        <taxon>Bacillati</taxon>
        <taxon>Actinomycetota</taxon>
        <taxon>Actinomycetes</taxon>
        <taxon>Micromonosporales</taxon>
        <taxon>Micromonosporaceae</taxon>
        <taxon>Dactylosporangium</taxon>
    </lineage>
</organism>
<keyword evidence="6" id="KW-1185">Reference proteome</keyword>